<dbReference type="InterPro" id="IPR016169">
    <property type="entry name" value="FAD-bd_PCMH_sub2"/>
</dbReference>
<gene>
    <name evidence="6" type="ORF">DL764_006099</name>
</gene>
<dbReference type="PANTHER" id="PTHR42973:SF53">
    <property type="entry name" value="FAD-BINDING PCMH-TYPE DOMAIN-CONTAINING PROTEIN-RELATED"/>
    <property type="match status" value="1"/>
</dbReference>
<name>A0A4Q4T963_9PEZI</name>
<dbReference type="InterPro" id="IPR006094">
    <property type="entry name" value="Oxid_FAD_bind_N"/>
</dbReference>
<keyword evidence="4" id="KW-0560">Oxidoreductase</keyword>
<proteinExistence type="inferred from homology"/>
<sequence length="395" mass="43555">MASVVQKEFCPQATCLIRAGLQSQILLPSDSDYNTCEESYFSNTAKLKPACITQIRHPQRRPRPLAGSNNIHGGVTIDLSLLNSVRFGSASEAVSFGPGVRWKHVYVKVQKHGRVVAGLLLRGGNTWMTARKGFACDNVVALEVVLADGLIGTADRNTHADLFRALKGGSNNFGIVVGFTMSTIPCQSVWGGSTASPNECIPDAIRITGYFTKRVVENPDSNLTRPKSDTWFTLTVKIDERIMPKAAEVHDGLVEELKSYVPDFSFIIQCIFQPLPLAFARHAVAAGGNVLGLERNTSDGILLQTSTMVKTLDQREFAYPRVKACIRAVDEYTATINGGILEWLYLNYADESQDVLRSYGLENVEFMRAVSRKYDPQQIFQYFCPGGFKLLGVML</sequence>
<organism evidence="6 7">
    <name type="scientific">Monosporascus ibericus</name>
    <dbReference type="NCBI Taxonomy" id="155417"/>
    <lineage>
        <taxon>Eukaryota</taxon>
        <taxon>Fungi</taxon>
        <taxon>Dikarya</taxon>
        <taxon>Ascomycota</taxon>
        <taxon>Pezizomycotina</taxon>
        <taxon>Sordariomycetes</taxon>
        <taxon>Xylariomycetidae</taxon>
        <taxon>Xylariales</taxon>
        <taxon>Xylariales incertae sedis</taxon>
        <taxon>Monosporascus</taxon>
    </lineage>
</organism>
<dbReference type="EMBL" id="QJNU01000348">
    <property type="protein sequence ID" value="RYP01737.1"/>
    <property type="molecule type" value="Genomic_DNA"/>
</dbReference>
<dbReference type="OrthoDB" id="2151789at2759"/>
<evidence type="ECO:0000256" key="4">
    <source>
        <dbReference type="ARBA" id="ARBA00023002"/>
    </source>
</evidence>
<dbReference type="InterPro" id="IPR036318">
    <property type="entry name" value="FAD-bd_PCMH-like_sf"/>
</dbReference>
<dbReference type="InterPro" id="IPR050416">
    <property type="entry name" value="FAD-linked_Oxidoreductase"/>
</dbReference>
<evidence type="ECO:0000313" key="7">
    <source>
        <dbReference type="Proteomes" id="UP000293360"/>
    </source>
</evidence>
<evidence type="ECO:0000313" key="6">
    <source>
        <dbReference type="EMBL" id="RYP01737.1"/>
    </source>
</evidence>
<comment type="similarity">
    <text evidence="1">Belongs to the oxygen-dependent FAD-linked oxidoreductase family.</text>
</comment>
<dbReference type="Gene3D" id="3.30.465.10">
    <property type="match status" value="1"/>
</dbReference>
<evidence type="ECO:0000256" key="1">
    <source>
        <dbReference type="ARBA" id="ARBA00005466"/>
    </source>
</evidence>
<dbReference type="AlphaFoldDB" id="A0A4Q4T963"/>
<reference evidence="6 7" key="1">
    <citation type="submission" date="2018-06" db="EMBL/GenBank/DDBJ databases">
        <title>Complete Genomes of Monosporascus.</title>
        <authorList>
            <person name="Robinson A.J."/>
            <person name="Natvig D.O."/>
        </authorList>
    </citation>
    <scope>NUCLEOTIDE SEQUENCE [LARGE SCALE GENOMIC DNA]</scope>
    <source>
        <strain evidence="6 7">CBS 110550</strain>
    </source>
</reference>
<dbReference type="GO" id="GO:0016491">
    <property type="term" value="F:oxidoreductase activity"/>
    <property type="evidence" value="ECO:0007669"/>
    <property type="project" value="UniProtKB-KW"/>
</dbReference>
<dbReference type="Pfam" id="PF01565">
    <property type="entry name" value="FAD_binding_4"/>
    <property type="match status" value="1"/>
</dbReference>
<dbReference type="GO" id="GO:0050660">
    <property type="term" value="F:flavin adenine dinucleotide binding"/>
    <property type="evidence" value="ECO:0007669"/>
    <property type="project" value="InterPro"/>
</dbReference>
<protein>
    <recommendedName>
        <fullName evidence="5">FAD linked oxidase N-terminal domain-containing protein</fullName>
    </recommendedName>
</protein>
<dbReference type="SUPFAM" id="SSF56176">
    <property type="entry name" value="FAD-binding/transporter-associated domain-like"/>
    <property type="match status" value="1"/>
</dbReference>
<dbReference type="STRING" id="155417.A0A4Q4T963"/>
<evidence type="ECO:0000256" key="3">
    <source>
        <dbReference type="ARBA" id="ARBA00022827"/>
    </source>
</evidence>
<evidence type="ECO:0000259" key="5">
    <source>
        <dbReference type="Pfam" id="PF01565"/>
    </source>
</evidence>
<dbReference type="Proteomes" id="UP000293360">
    <property type="component" value="Unassembled WGS sequence"/>
</dbReference>
<evidence type="ECO:0000256" key="2">
    <source>
        <dbReference type="ARBA" id="ARBA00022630"/>
    </source>
</evidence>
<keyword evidence="7" id="KW-1185">Reference proteome</keyword>
<feature type="domain" description="FAD linked oxidase N-terminal" evidence="5">
    <location>
        <begin position="71"/>
        <end position="151"/>
    </location>
</feature>
<keyword evidence="2" id="KW-0285">Flavoprotein</keyword>
<accession>A0A4Q4T963</accession>
<comment type="caution">
    <text evidence="6">The sequence shown here is derived from an EMBL/GenBank/DDBJ whole genome shotgun (WGS) entry which is preliminary data.</text>
</comment>
<dbReference type="PANTHER" id="PTHR42973">
    <property type="entry name" value="BINDING OXIDOREDUCTASE, PUTATIVE (AFU_ORTHOLOGUE AFUA_1G17690)-RELATED"/>
    <property type="match status" value="1"/>
</dbReference>
<keyword evidence="3" id="KW-0274">FAD</keyword>